<dbReference type="AlphaFoldDB" id="A0A062UN09"/>
<gene>
    <name evidence="3" type="ORF">HY30_11610</name>
</gene>
<keyword evidence="4" id="KW-1185">Reference proteome</keyword>
<reference evidence="3 4" key="1">
    <citation type="journal article" date="2014" name="Antonie Van Leeuwenhoek">
        <title>Hyphomonas beringensis sp. nov. and Hyphomonas chukchiensis sp. nov., isolated from surface seawater of the Bering Sea and Chukchi Sea.</title>
        <authorList>
            <person name="Li C."/>
            <person name="Lai Q."/>
            <person name="Li G."/>
            <person name="Dong C."/>
            <person name="Wang J."/>
            <person name="Liao Y."/>
            <person name="Shao Z."/>
        </authorList>
    </citation>
    <scope>NUCLEOTIDE SEQUENCE [LARGE SCALE GENOMIC DNA]</scope>
    <source>
        <strain evidence="3 4">BH-BN04-4</strain>
    </source>
</reference>
<dbReference type="PATRIC" id="fig|1280947.3.peg.651"/>
<sequence length="658" mass="73048">MRMIRMIGAMWLALAMGMFATAIAQEPGTPPVAQVALDPGVPLKAPKNGTLSALSPIGKVLVGWEAKKKWGLERGDAVPFHYARYTVSADTKVKKGTARAGTDLYGIYYKSANGSSKKDGDWVVKPEWSGLFPLNTDQMLVRAPGTETWYVLRLSNGKLKQLDDGEIAITHIVDEEVTDLVNLYGDELYYLVTADNGTSQTIRLLSWNAFEQEFSLRAPIDNVVPAATLGEPPVKVTMHQDFFVRRYKADGSAYDFVVVSDPASTKNVQPRVASTLEVTYPFKQAMYVLDAEKQLYLPVEDEMSLSAMRNAQENNPDFLGVRPVGLGVTTGTREHPLEAYKDGFMVAVWNTPKGERLAVLKPDWRSYMYSIDTWSAAYKPERSTYYFNYLNPHHAAASKSWAAYSEIYPIYIPDEVRNDPDPELAIYSGIYCVGPDGTVDVNVVQAGFADGWYFRANPERLEDMDAAREFVAQAMTVEGRRAVHAHLGKLIADKQDRIAASELRKKEAEQAAIVARREAQEKALEAKHGEIRSLLARGDYYRALDLAYIEPRFLPEAIKATMDAGYENLVTLEMAESCMYWADNWQAAYCGNRIWKLKPPSNRTVQYGPAYSGSSSGSSAAADTSQYDIMEAARQSSRDAYNSGRTGSYLCGSGQSCN</sequence>
<evidence type="ECO:0000256" key="1">
    <source>
        <dbReference type="SAM" id="Coils"/>
    </source>
</evidence>
<accession>A0A062UN09</accession>
<comment type="caution">
    <text evidence="3">The sequence shown here is derived from an EMBL/GenBank/DDBJ whole genome shotgun (WGS) entry which is preliminary data.</text>
</comment>
<evidence type="ECO:0000256" key="2">
    <source>
        <dbReference type="SAM" id="SignalP"/>
    </source>
</evidence>
<protein>
    <submittedName>
        <fullName evidence="3">Uncharacterized protein</fullName>
    </submittedName>
</protein>
<feature type="signal peptide" evidence="2">
    <location>
        <begin position="1"/>
        <end position="24"/>
    </location>
</feature>
<name>A0A062UN09_9PROT</name>
<dbReference type="EMBL" id="AWFG01000002">
    <property type="protein sequence ID" value="KCZ60612.1"/>
    <property type="molecule type" value="Genomic_DNA"/>
</dbReference>
<dbReference type="STRING" id="1280947.HY30_11610"/>
<dbReference type="Proteomes" id="UP000027190">
    <property type="component" value="Unassembled WGS sequence"/>
</dbReference>
<feature type="coiled-coil region" evidence="1">
    <location>
        <begin position="491"/>
        <end position="525"/>
    </location>
</feature>
<keyword evidence="1" id="KW-0175">Coiled coil</keyword>
<feature type="chain" id="PRO_5001614872" evidence="2">
    <location>
        <begin position="25"/>
        <end position="658"/>
    </location>
</feature>
<evidence type="ECO:0000313" key="4">
    <source>
        <dbReference type="Proteomes" id="UP000027190"/>
    </source>
</evidence>
<proteinExistence type="predicted"/>
<evidence type="ECO:0000313" key="3">
    <source>
        <dbReference type="EMBL" id="KCZ60612.1"/>
    </source>
</evidence>
<keyword evidence="2" id="KW-0732">Signal</keyword>
<organism evidence="3 4">
    <name type="scientific">Hyphomonas chukchiensis</name>
    <dbReference type="NCBI Taxonomy" id="1280947"/>
    <lineage>
        <taxon>Bacteria</taxon>
        <taxon>Pseudomonadati</taxon>
        <taxon>Pseudomonadota</taxon>
        <taxon>Alphaproteobacteria</taxon>
        <taxon>Hyphomonadales</taxon>
        <taxon>Hyphomonadaceae</taxon>
        <taxon>Hyphomonas</taxon>
    </lineage>
</organism>